<dbReference type="EMBL" id="JAEUAO010000003">
    <property type="protein sequence ID" value="MBW9064369.1"/>
    <property type="molecule type" value="Genomic_DNA"/>
</dbReference>
<organism evidence="2 3">
    <name type="scientific">Rhizobium herbae</name>
    <dbReference type="NCBI Taxonomy" id="508661"/>
    <lineage>
        <taxon>Bacteria</taxon>
        <taxon>Pseudomonadati</taxon>
        <taxon>Pseudomonadota</taxon>
        <taxon>Alphaproteobacteria</taxon>
        <taxon>Hyphomicrobiales</taxon>
        <taxon>Rhizobiaceae</taxon>
        <taxon>Rhizobium/Agrobacterium group</taxon>
        <taxon>Rhizobium</taxon>
    </lineage>
</organism>
<name>A0ABS7HBA8_9HYPH</name>
<protein>
    <submittedName>
        <fullName evidence="2">DUF1003 domain-containing protein</fullName>
    </submittedName>
</protein>
<keyword evidence="1" id="KW-1133">Transmembrane helix</keyword>
<keyword evidence="3" id="KW-1185">Reference proteome</keyword>
<sequence length="155" mass="17169">MISRRAKEEKELGVQERMSLAITRFTGSMPFAYLHVAVFGLWIAVNKGWLPLVQAWDPSLVVLAMAASVEAIFITTFVLISQNRMAEEDGKRADLALQIALLNEHETTKLVEITSAIAAVVGARPDVSTEDVEEMKKSVSPEAVLEEIERQKTQT</sequence>
<accession>A0ABS7HBA8</accession>
<proteinExistence type="predicted"/>
<evidence type="ECO:0000256" key="1">
    <source>
        <dbReference type="SAM" id="Phobius"/>
    </source>
</evidence>
<comment type="caution">
    <text evidence="2">The sequence shown here is derived from an EMBL/GenBank/DDBJ whole genome shotgun (WGS) entry which is preliminary data.</text>
</comment>
<dbReference type="InterPro" id="IPR010406">
    <property type="entry name" value="DUF1003"/>
</dbReference>
<evidence type="ECO:0000313" key="2">
    <source>
        <dbReference type="EMBL" id="MBW9064369.1"/>
    </source>
</evidence>
<keyword evidence="1" id="KW-0812">Transmembrane</keyword>
<feature type="transmembrane region" description="Helical" evidence="1">
    <location>
        <begin position="21"/>
        <end position="45"/>
    </location>
</feature>
<keyword evidence="1" id="KW-0472">Membrane</keyword>
<evidence type="ECO:0000313" key="3">
    <source>
        <dbReference type="Proteomes" id="UP000757604"/>
    </source>
</evidence>
<gene>
    <name evidence="2" type="ORF">JNB71_13660</name>
</gene>
<feature type="transmembrane region" description="Helical" evidence="1">
    <location>
        <begin position="60"/>
        <end position="80"/>
    </location>
</feature>
<dbReference type="Pfam" id="PF06210">
    <property type="entry name" value="DUF1003"/>
    <property type="match status" value="1"/>
</dbReference>
<reference evidence="2 3" key="1">
    <citation type="journal article" date="2021" name="MBio">
        <title>Poor Competitiveness of Bradyrhizobium in Pigeon Pea Root Colonization in Indian Soils.</title>
        <authorList>
            <person name="Chalasani D."/>
            <person name="Basu A."/>
            <person name="Pullabhotla S.V.S.R.N."/>
            <person name="Jorrin B."/>
            <person name="Neal A.L."/>
            <person name="Poole P.S."/>
            <person name="Podile A.R."/>
            <person name="Tkacz A."/>
        </authorList>
    </citation>
    <scope>NUCLEOTIDE SEQUENCE [LARGE SCALE GENOMIC DNA]</scope>
    <source>
        <strain evidence="2 3">HU44</strain>
    </source>
</reference>
<dbReference type="Proteomes" id="UP000757604">
    <property type="component" value="Unassembled WGS sequence"/>
</dbReference>